<comment type="catalytic activity">
    <reaction evidence="2 18 19">
        <text>(6R)-NADPHX = (6S)-NADPHX</text>
        <dbReference type="Rhea" id="RHEA:32227"/>
        <dbReference type="ChEBI" id="CHEBI:64076"/>
        <dbReference type="ChEBI" id="CHEBI:64077"/>
        <dbReference type="EC" id="5.1.99.6"/>
    </reaction>
</comment>
<evidence type="ECO:0000256" key="13">
    <source>
        <dbReference type="ARBA" id="ARBA00023268"/>
    </source>
</evidence>
<keyword evidence="11 18" id="KW-0413">Isomerase</keyword>
<dbReference type="SUPFAM" id="SSF64153">
    <property type="entry name" value="YjeF N-terminal domain-like"/>
    <property type="match status" value="1"/>
</dbReference>
<comment type="catalytic activity">
    <reaction evidence="16 17 19">
        <text>(6S)-NADPHX + ADP = AMP + phosphate + NADPH + H(+)</text>
        <dbReference type="Rhea" id="RHEA:32235"/>
        <dbReference type="ChEBI" id="CHEBI:15378"/>
        <dbReference type="ChEBI" id="CHEBI:43474"/>
        <dbReference type="ChEBI" id="CHEBI:57783"/>
        <dbReference type="ChEBI" id="CHEBI:64076"/>
        <dbReference type="ChEBI" id="CHEBI:456215"/>
        <dbReference type="ChEBI" id="CHEBI:456216"/>
        <dbReference type="EC" id="4.2.1.136"/>
    </reaction>
</comment>
<evidence type="ECO:0000256" key="10">
    <source>
        <dbReference type="ARBA" id="ARBA00023027"/>
    </source>
</evidence>
<comment type="function">
    <text evidence="18">Catalyzes the epimerization of the S- and R-forms of NAD(P)HX, a damaged form of NAD(P)H that is a result of enzymatic or heat-dependent hydration. This is a prerequisite for the S-specific NAD(P)H-hydrate dehydratase to allow the repair of both epimers of NAD(P)HX.</text>
</comment>
<evidence type="ECO:0000259" key="20">
    <source>
        <dbReference type="PROSITE" id="PS51383"/>
    </source>
</evidence>
<keyword evidence="9 18" id="KW-0630">Potassium</keyword>
<feature type="binding site" evidence="18">
    <location>
        <position position="134"/>
    </location>
    <ligand>
        <name>K(+)</name>
        <dbReference type="ChEBI" id="CHEBI:29103"/>
    </ligand>
</feature>
<evidence type="ECO:0000256" key="14">
    <source>
        <dbReference type="ARBA" id="ARBA00025153"/>
    </source>
</evidence>
<accession>A0ABQ1YT34</accession>
<dbReference type="NCBIfam" id="TIGR00196">
    <property type="entry name" value="yjeF_cterm"/>
    <property type="match status" value="1"/>
</dbReference>
<comment type="similarity">
    <text evidence="3 19">In the N-terminal section; belongs to the NnrE/AIBP family.</text>
</comment>
<keyword evidence="12 17" id="KW-0456">Lyase</keyword>
<evidence type="ECO:0000256" key="7">
    <source>
        <dbReference type="ARBA" id="ARBA00022840"/>
    </source>
</evidence>
<feature type="domain" description="YjeF N-terminal" evidence="21">
    <location>
        <begin position="19"/>
        <end position="225"/>
    </location>
</feature>
<feature type="binding site" evidence="18">
    <location>
        <begin position="138"/>
        <end position="144"/>
    </location>
    <ligand>
        <name>(6S)-NADPHX</name>
        <dbReference type="ChEBI" id="CHEBI:64076"/>
    </ligand>
</feature>
<comment type="function">
    <text evidence="14 19">Bifunctional enzyme that catalyzes the epimerization of the S- and R-forms of NAD(P)HX and the dehydration of the S-form of NAD(P)HX at the expense of ADP, which is converted to AMP. This allows the repair of both epimers of NAD(P)HX, a damaged form of NAD(P)H that is a result of enzymatic or heat-dependent hydration.</text>
</comment>
<dbReference type="HAMAP" id="MF_01965">
    <property type="entry name" value="NADHX_dehydratase"/>
    <property type="match status" value="1"/>
</dbReference>
<keyword evidence="7 17" id="KW-0067">ATP-binding</keyword>
<comment type="cofactor">
    <cofactor evidence="17">
        <name>Mg(2+)</name>
        <dbReference type="ChEBI" id="CHEBI:18420"/>
    </cofactor>
</comment>
<feature type="binding site" evidence="18">
    <location>
        <position position="170"/>
    </location>
    <ligand>
        <name>K(+)</name>
        <dbReference type="ChEBI" id="CHEBI:29103"/>
    </ligand>
</feature>
<sequence length="503" mass="54485">MQLKAFPVTIMKIFNVEQIRAMDAYTIAREPINSIDLMERASQAFVRWFCNQYVNTRPIAVFCGKGNNGGDGLAIARILSGCGYDVQVFVVEYNLNATDDFRQNLSRLADHLTPRLIQSENDLPRLEKKVVCIDALLGSGLSRPVEGLLGIVIKYLNDLPNRLLAVDIASGLYTDRPNGPSDIIIKPRYTITFQLPKLSFMLPQNAEYVGEWHVVDIGLSSEYIKNTDTHYYFTDKPEAEKRIKPRQKFSHKGTFGHAVLIAGSYGKMGAAVLSGKACLRSGVGLLTMHVPACGYEIAQISVPEAMTTVDESEKYISEAPDLGSATAIGIGPGIGQAPATAKVLEKILGQAKVPVIIDADALNILSTHPHLLYKLPANTILTPHPKEFQRLAGDSSNEYERLEKARVFSSKYKVIICLKGANTAVVLPNGEVHFNSTGNPGMATGGTGDVLTGIITSLLAQKYAPADAAILGVYQHGLAGDRAAEARGQTALIASDVVECLGW</sequence>
<comment type="subunit">
    <text evidence="17">Homotetramer.</text>
</comment>
<feature type="binding site" evidence="17">
    <location>
        <position position="333"/>
    </location>
    <ligand>
        <name>(6S)-NADPHX</name>
        <dbReference type="ChEBI" id="CHEBI:64076"/>
    </ligand>
</feature>
<dbReference type="Proteomes" id="UP000600214">
    <property type="component" value="Unassembled WGS sequence"/>
</dbReference>
<evidence type="ECO:0000256" key="4">
    <source>
        <dbReference type="ARBA" id="ARBA00009524"/>
    </source>
</evidence>
<comment type="function">
    <text evidence="17">Catalyzes the dehydration of the S-form of NAD(P)HX at the expense of ADP, which is converted to AMP. Together with NAD(P)HX epimerase, which catalyzes the epimerization of the S- and R-forms, the enzyme allows the repair of both epimers of NAD(P)HX, a damaged form of NAD(P)H that is a result of enzymatic or heat-dependent hydration.</text>
</comment>
<comment type="similarity">
    <text evidence="18">Belongs to the NnrE/AIBP family.</text>
</comment>
<evidence type="ECO:0000256" key="8">
    <source>
        <dbReference type="ARBA" id="ARBA00022857"/>
    </source>
</evidence>
<dbReference type="Pfam" id="PF01256">
    <property type="entry name" value="Carb_kinase"/>
    <property type="match status" value="1"/>
</dbReference>
<evidence type="ECO:0000256" key="16">
    <source>
        <dbReference type="ARBA" id="ARBA00049209"/>
    </source>
</evidence>
<evidence type="ECO:0000256" key="12">
    <source>
        <dbReference type="ARBA" id="ARBA00023239"/>
    </source>
</evidence>
<dbReference type="InterPro" id="IPR017953">
    <property type="entry name" value="Carbohydrate_kinase_pred_CS"/>
</dbReference>
<comment type="similarity">
    <text evidence="17">Belongs to the NnrD/CARKD family.</text>
</comment>
<feature type="binding site" evidence="17">
    <location>
        <position position="449"/>
    </location>
    <ligand>
        <name>(6S)-NADPHX</name>
        <dbReference type="ChEBI" id="CHEBI:64076"/>
    </ligand>
</feature>
<evidence type="ECO:0000256" key="3">
    <source>
        <dbReference type="ARBA" id="ARBA00006001"/>
    </source>
</evidence>
<evidence type="ECO:0000313" key="22">
    <source>
        <dbReference type="EMBL" id="GGH37464.1"/>
    </source>
</evidence>
<evidence type="ECO:0000256" key="6">
    <source>
        <dbReference type="ARBA" id="ARBA00022741"/>
    </source>
</evidence>
<evidence type="ECO:0000256" key="1">
    <source>
        <dbReference type="ARBA" id="ARBA00000013"/>
    </source>
</evidence>
<dbReference type="PANTHER" id="PTHR12592:SF0">
    <property type="entry name" value="ATP-DEPENDENT (S)-NAD(P)H-HYDRATE DEHYDRATASE"/>
    <property type="match status" value="1"/>
</dbReference>
<organism evidence="22 23">
    <name type="scientific">Dyadobacter endophyticus</name>
    <dbReference type="NCBI Taxonomy" id="1749036"/>
    <lineage>
        <taxon>Bacteria</taxon>
        <taxon>Pseudomonadati</taxon>
        <taxon>Bacteroidota</taxon>
        <taxon>Cytophagia</taxon>
        <taxon>Cytophagales</taxon>
        <taxon>Spirosomataceae</taxon>
        <taxon>Dyadobacter</taxon>
    </lineage>
</organism>
<evidence type="ECO:0000256" key="2">
    <source>
        <dbReference type="ARBA" id="ARBA00000909"/>
    </source>
</evidence>
<dbReference type="EMBL" id="BMIA01000002">
    <property type="protein sequence ID" value="GGH37464.1"/>
    <property type="molecule type" value="Genomic_DNA"/>
</dbReference>
<feature type="binding site" evidence="17">
    <location>
        <position position="384"/>
    </location>
    <ligand>
        <name>(6S)-NADPHX</name>
        <dbReference type="ChEBI" id="CHEBI:64076"/>
    </ligand>
</feature>
<dbReference type="CDD" id="cd01171">
    <property type="entry name" value="YXKO-related"/>
    <property type="match status" value="1"/>
</dbReference>
<comment type="cofactor">
    <cofactor evidence="18 19">
        <name>K(+)</name>
        <dbReference type="ChEBI" id="CHEBI:29103"/>
    </cofactor>
    <text evidence="18 19">Binds 1 potassium ion per subunit.</text>
</comment>
<dbReference type="InterPro" id="IPR030677">
    <property type="entry name" value="Nnr"/>
</dbReference>
<dbReference type="PROSITE" id="PS51385">
    <property type="entry name" value="YJEF_N"/>
    <property type="match status" value="1"/>
</dbReference>
<feature type="binding site" evidence="17">
    <location>
        <position position="270"/>
    </location>
    <ligand>
        <name>(6S)-NADPHX</name>
        <dbReference type="ChEBI" id="CHEBI:64076"/>
    </ligand>
</feature>
<comment type="caution">
    <text evidence="22">The sequence shown here is derived from an EMBL/GenBank/DDBJ whole genome shotgun (WGS) entry which is preliminary data.</text>
</comment>
<evidence type="ECO:0000256" key="19">
    <source>
        <dbReference type="PIRNR" id="PIRNR017184"/>
    </source>
</evidence>
<evidence type="ECO:0000259" key="21">
    <source>
        <dbReference type="PROSITE" id="PS51385"/>
    </source>
</evidence>
<feature type="domain" description="YjeF C-terminal" evidence="20">
    <location>
        <begin position="235"/>
        <end position="503"/>
    </location>
</feature>
<keyword evidence="10 17" id="KW-0520">NAD</keyword>
<dbReference type="SUPFAM" id="SSF53613">
    <property type="entry name" value="Ribokinase-like"/>
    <property type="match status" value="1"/>
</dbReference>
<comment type="catalytic activity">
    <reaction evidence="1 18 19">
        <text>(6R)-NADHX = (6S)-NADHX</text>
        <dbReference type="Rhea" id="RHEA:32215"/>
        <dbReference type="ChEBI" id="CHEBI:64074"/>
        <dbReference type="ChEBI" id="CHEBI:64075"/>
        <dbReference type="EC" id="5.1.99.6"/>
    </reaction>
</comment>
<keyword evidence="8 17" id="KW-0521">NADP</keyword>
<dbReference type="NCBIfam" id="TIGR00197">
    <property type="entry name" value="yjeF_nterm"/>
    <property type="match status" value="1"/>
</dbReference>
<evidence type="ECO:0000256" key="15">
    <source>
        <dbReference type="ARBA" id="ARBA00048238"/>
    </source>
</evidence>
<comment type="similarity">
    <text evidence="4 19">In the C-terminal section; belongs to the NnrD/CARKD family.</text>
</comment>
<evidence type="ECO:0000256" key="17">
    <source>
        <dbReference type="HAMAP-Rule" id="MF_01965"/>
    </source>
</evidence>
<feature type="binding site" evidence="18">
    <location>
        <position position="68"/>
    </location>
    <ligand>
        <name>K(+)</name>
        <dbReference type="ChEBI" id="CHEBI:29103"/>
    </ligand>
</feature>
<dbReference type="HAMAP" id="MF_01966">
    <property type="entry name" value="NADHX_epimerase"/>
    <property type="match status" value="1"/>
</dbReference>
<keyword evidence="6 17" id="KW-0547">Nucleotide-binding</keyword>
<keyword evidence="13" id="KW-0511">Multifunctional enzyme</keyword>
<evidence type="ECO:0000256" key="18">
    <source>
        <dbReference type="HAMAP-Rule" id="MF_01966"/>
    </source>
</evidence>
<dbReference type="PANTHER" id="PTHR12592">
    <property type="entry name" value="ATP-DEPENDENT (S)-NAD(P)H-HYDRATE DEHYDRATASE FAMILY MEMBER"/>
    <property type="match status" value="1"/>
</dbReference>
<dbReference type="Gene3D" id="3.40.1190.20">
    <property type="match status" value="1"/>
</dbReference>
<dbReference type="PROSITE" id="PS01050">
    <property type="entry name" value="YJEF_C_2"/>
    <property type="match status" value="1"/>
</dbReference>
<dbReference type="PIRSF" id="PIRSF017184">
    <property type="entry name" value="Nnr"/>
    <property type="match status" value="1"/>
</dbReference>
<dbReference type="InterPro" id="IPR000631">
    <property type="entry name" value="CARKD"/>
</dbReference>
<dbReference type="PROSITE" id="PS51383">
    <property type="entry name" value="YJEF_C_3"/>
    <property type="match status" value="1"/>
</dbReference>
<gene>
    <name evidence="17" type="primary">nnrD</name>
    <name evidence="18" type="synonym">nnrE</name>
    <name evidence="22" type="ORF">GCM10007423_30530</name>
</gene>
<evidence type="ECO:0000256" key="5">
    <source>
        <dbReference type="ARBA" id="ARBA00022723"/>
    </source>
</evidence>
<dbReference type="InterPro" id="IPR036652">
    <property type="entry name" value="YjeF_N_dom_sf"/>
</dbReference>
<evidence type="ECO:0000256" key="11">
    <source>
        <dbReference type="ARBA" id="ARBA00023235"/>
    </source>
</evidence>
<reference evidence="23" key="1">
    <citation type="journal article" date="2019" name="Int. J. Syst. Evol. Microbiol.">
        <title>The Global Catalogue of Microorganisms (GCM) 10K type strain sequencing project: providing services to taxonomists for standard genome sequencing and annotation.</title>
        <authorList>
            <consortium name="The Broad Institute Genomics Platform"/>
            <consortium name="The Broad Institute Genome Sequencing Center for Infectious Disease"/>
            <person name="Wu L."/>
            <person name="Ma J."/>
        </authorList>
    </citation>
    <scope>NUCLEOTIDE SEQUENCE [LARGE SCALE GENOMIC DNA]</scope>
    <source>
        <strain evidence="23">CGMCC 1.15288</strain>
    </source>
</reference>
<comment type="caution">
    <text evidence="18">Lacks conserved residue(s) required for the propagation of feature annotation.</text>
</comment>
<keyword evidence="5 18" id="KW-0479">Metal-binding</keyword>
<evidence type="ECO:0000256" key="9">
    <source>
        <dbReference type="ARBA" id="ARBA00022958"/>
    </source>
</evidence>
<dbReference type="InterPro" id="IPR004443">
    <property type="entry name" value="YjeF_N_dom"/>
</dbReference>
<feature type="binding site" evidence="18">
    <location>
        <position position="167"/>
    </location>
    <ligand>
        <name>(6S)-NADPHX</name>
        <dbReference type="ChEBI" id="CHEBI:64076"/>
    </ligand>
</feature>
<feature type="binding site" evidence="18">
    <location>
        <begin position="67"/>
        <end position="71"/>
    </location>
    <ligand>
        <name>(6S)-NADPHX</name>
        <dbReference type="ChEBI" id="CHEBI:64076"/>
    </ligand>
</feature>
<dbReference type="InterPro" id="IPR029056">
    <property type="entry name" value="Ribokinase-like"/>
</dbReference>
<protein>
    <recommendedName>
        <fullName evidence="19">Bifunctional NAD(P)H-hydrate repair enzyme</fullName>
    </recommendedName>
    <alternativeName>
        <fullName evidence="19">Nicotinamide nucleotide repair protein</fullName>
    </alternativeName>
    <domain>
        <recommendedName>
            <fullName evidence="19">ADP-dependent (S)-NAD(P)H-hydrate dehydratase</fullName>
            <ecNumber evidence="19">4.2.1.136</ecNumber>
        </recommendedName>
        <alternativeName>
            <fullName evidence="19">ADP-dependent NAD(P)HX dehydratase</fullName>
        </alternativeName>
    </domain>
    <domain>
        <recommendedName>
            <fullName evidence="19">NAD(P)H-hydrate epimerase</fullName>
            <ecNumber evidence="19">5.1.99.6</ecNumber>
        </recommendedName>
    </domain>
</protein>
<dbReference type="EC" id="5.1.99.6" evidence="19"/>
<keyword evidence="23" id="KW-1185">Reference proteome</keyword>
<feature type="binding site" evidence="17">
    <location>
        <position position="448"/>
    </location>
    <ligand>
        <name>AMP</name>
        <dbReference type="ChEBI" id="CHEBI:456215"/>
    </ligand>
</feature>
<dbReference type="EC" id="4.2.1.136" evidence="19"/>
<comment type="catalytic activity">
    <reaction evidence="15 17 19">
        <text>(6S)-NADHX + ADP = AMP + phosphate + NADH + H(+)</text>
        <dbReference type="Rhea" id="RHEA:32223"/>
        <dbReference type="ChEBI" id="CHEBI:15378"/>
        <dbReference type="ChEBI" id="CHEBI:43474"/>
        <dbReference type="ChEBI" id="CHEBI:57945"/>
        <dbReference type="ChEBI" id="CHEBI:64074"/>
        <dbReference type="ChEBI" id="CHEBI:456215"/>
        <dbReference type="ChEBI" id="CHEBI:456216"/>
        <dbReference type="EC" id="4.2.1.136"/>
    </reaction>
</comment>
<dbReference type="Gene3D" id="3.40.50.10260">
    <property type="entry name" value="YjeF N-terminal domain"/>
    <property type="match status" value="1"/>
</dbReference>
<proteinExistence type="inferred from homology"/>
<evidence type="ECO:0000313" key="23">
    <source>
        <dbReference type="Proteomes" id="UP000600214"/>
    </source>
</evidence>
<name>A0ABQ1YT34_9BACT</name>
<feature type="binding site" evidence="17">
    <location>
        <begin position="419"/>
        <end position="423"/>
    </location>
    <ligand>
        <name>AMP</name>
        <dbReference type="ChEBI" id="CHEBI:456215"/>
    </ligand>
</feature>
<dbReference type="Pfam" id="PF03853">
    <property type="entry name" value="YjeF_N"/>
    <property type="match status" value="1"/>
</dbReference>